<dbReference type="Gene3D" id="3.40.50.300">
    <property type="entry name" value="P-loop containing nucleotide triphosphate hydrolases"/>
    <property type="match status" value="2"/>
</dbReference>
<evidence type="ECO:0000256" key="6">
    <source>
        <dbReference type="ARBA" id="ARBA00022839"/>
    </source>
</evidence>
<dbReference type="Pfam" id="PF12705">
    <property type="entry name" value="PDDEXK_1"/>
    <property type="match status" value="1"/>
</dbReference>
<dbReference type="Gene3D" id="3.90.320.10">
    <property type="match status" value="1"/>
</dbReference>
<dbReference type="InParanoid" id="A0A330L850"/>
<dbReference type="Proteomes" id="UP000248168">
    <property type="component" value="Unassembled WGS sequence"/>
</dbReference>
<dbReference type="GO" id="GO:0006310">
    <property type="term" value="P:DNA recombination"/>
    <property type="evidence" value="ECO:0007669"/>
    <property type="project" value="TreeGrafter"/>
</dbReference>
<evidence type="ECO:0000256" key="1">
    <source>
        <dbReference type="ARBA" id="ARBA00022722"/>
    </source>
</evidence>
<gene>
    <name evidence="11" type="ORF">NITLEN_30207</name>
</gene>
<evidence type="ECO:0000313" key="12">
    <source>
        <dbReference type="Proteomes" id="UP000248168"/>
    </source>
</evidence>
<evidence type="ECO:0000313" key="11">
    <source>
        <dbReference type="EMBL" id="SPP65293.1"/>
    </source>
</evidence>
<keyword evidence="12" id="KW-1185">Reference proteome</keyword>
<keyword evidence="5" id="KW-0347">Helicase</keyword>
<dbReference type="EMBL" id="OUNR01000016">
    <property type="protein sequence ID" value="SPP65293.1"/>
    <property type="molecule type" value="Genomic_DNA"/>
</dbReference>
<dbReference type="InterPro" id="IPR027417">
    <property type="entry name" value="P-loop_NTPase"/>
</dbReference>
<reference evidence="12" key="1">
    <citation type="submission" date="2018-04" db="EMBL/GenBank/DDBJ databases">
        <authorList>
            <person name="Lucker S."/>
            <person name="Sakoula D."/>
        </authorList>
    </citation>
    <scope>NUCLEOTIDE SEQUENCE [LARGE SCALE GENOMIC DNA]</scope>
</reference>
<evidence type="ECO:0000256" key="5">
    <source>
        <dbReference type="ARBA" id="ARBA00022806"/>
    </source>
</evidence>
<dbReference type="PROSITE" id="PS51217">
    <property type="entry name" value="UVRD_HELICASE_CTER"/>
    <property type="match status" value="1"/>
</dbReference>
<dbReference type="GO" id="GO:0003677">
    <property type="term" value="F:DNA binding"/>
    <property type="evidence" value="ECO:0007669"/>
    <property type="project" value="UniProtKB-KW"/>
</dbReference>
<dbReference type="GO" id="GO:0005524">
    <property type="term" value="F:ATP binding"/>
    <property type="evidence" value="ECO:0007669"/>
    <property type="project" value="UniProtKB-KW"/>
</dbReference>
<keyword evidence="7" id="KW-0067">ATP-binding</keyword>
<proteinExistence type="predicted"/>
<keyword evidence="2" id="KW-0547">Nucleotide-binding</keyword>
<evidence type="ECO:0000256" key="7">
    <source>
        <dbReference type="ARBA" id="ARBA00022840"/>
    </source>
</evidence>
<dbReference type="InterPro" id="IPR011604">
    <property type="entry name" value="PDDEXK-like_dom_sf"/>
</dbReference>
<keyword evidence="4" id="KW-0378">Hydrolase</keyword>
<evidence type="ECO:0000259" key="10">
    <source>
        <dbReference type="PROSITE" id="PS51217"/>
    </source>
</evidence>
<keyword evidence="1" id="KW-0540">Nuclease</keyword>
<evidence type="ECO:0000256" key="4">
    <source>
        <dbReference type="ARBA" id="ARBA00022801"/>
    </source>
</evidence>
<accession>A0A330L850</accession>
<evidence type="ECO:0000256" key="9">
    <source>
        <dbReference type="ARBA" id="ARBA00023204"/>
    </source>
</evidence>
<sequence>MLHVIAGRFHPSLESALVAQVSQAKAADPFAPIAVLVPSAPLLARVRQVLAAELHATLNIHFMTFHQLALRLADERRSRLAQSPLHVVDDIFFEQLVRQIVQVRLPSLAPLQQLGQSSGMWGALWSTIRDLKDAGVDPAVALRGVEEGCFDQEDHAWLTALFSLHAAVRDVGKTLGVGTPDDLAESLIPEVAQSPFLASLRHAFYYGFYDLTQVQLSLFEAVSTAVPTTLLFPLEQGPRWGFARRFFDRCIQPRAANPDMVTRLADPGRPPSAEPIAISVHSVIGAEEELAATCRRILDLVETNGYQFDDIGVVARTLDPYRTLLSSVFDRYRIPFVSTAGQPLMQEPLCKILLQLLALPLNDFYRTTMLDVVTSPLFASDLLDREAVGYRPEQWKMAVPGLQITRGVEEWKRLESASRMTLELAEGEEQGHAIDGLDIAPDVLLLLWQVVSELLTDCLALPQRGTVGQLVTATRQLGRRHLADPRRLEAQDVDPLQIRLTAVWTAIDGVMTKLEELDLLGEEMSWADFVELLTHTCERAMIPSDETAHRGVTVVDAMAARGLTFKAVCVLGLNEKLFPRYIREDAFLRDRHRRVLDATLGFKIDEKLGGYEEETLLCDLIAQGASRRLDLSYQRADEAGRVLAVSPFLDALLKQAGLDGRSVEAVPRRLTDRVAQRPTMQRFLPPAELAQWMAMTGQDPTVLLQAVGREAEGFRHAATALMGIENTAPGLNEYDGLTGPLDAYWSRLRERGLAPTPLERYARCPFQYFAADVLRLEPVRWSVSQEPDAALLGTLCHAALKCCYEQLLPTGWPAEPVTDDTMEWCIRSAVDLAAQDCEAGQRTGHYLLWELAKEHVVTLITAAVDADMDAYTETPFLPVAFELDAEGTIAEVLPDPTAALKIRGRVDRIDRHRDTGAIRIIDYKFKTGGSMKSEDRNLLQSAMRGYRLQPPLYARLLLPGKPAPSQVQFMFLAPLWEPSIARSTFEASVLSGESGRQIQQTLRMLVTGLQAGRFFILPDTYCEQCEFRVICRREHQPSWWRSYRSDEVKALKNLRLQRPSEEPRGTDS</sequence>
<keyword evidence="3" id="KW-0227">DNA damage</keyword>
<name>A0A330L850_9BACT</name>
<protein>
    <recommendedName>
        <fullName evidence="10">UvrD-like helicase C-terminal domain-containing protein</fullName>
    </recommendedName>
</protein>
<dbReference type="GO" id="GO:0004527">
    <property type="term" value="F:exonuclease activity"/>
    <property type="evidence" value="ECO:0007669"/>
    <property type="project" value="UniProtKB-KW"/>
</dbReference>
<evidence type="ECO:0000256" key="2">
    <source>
        <dbReference type="ARBA" id="ARBA00022741"/>
    </source>
</evidence>
<organism evidence="11 12">
    <name type="scientific">Nitrospira lenta</name>
    <dbReference type="NCBI Taxonomy" id="1436998"/>
    <lineage>
        <taxon>Bacteria</taxon>
        <taxon>Pseudomonadati</taxon>
        <taxon>Nitrospirota</taxon>
        <taxon>Nitrospiria</taxon>
        <taxon>Nitrospirales</taxon>
        <taxon>Nitrospiraceae</taxon>
        <taxon>Nitrospira</taxon>
    </lineage>
</organism>
<dbReference type="GO" id="GO:0004386">
    <property type="term" value="F:helicase activity"/>
    <property type="evidence" value="ECO:0007669"/>
    <property type="project" value="UniProtKB-KW"/>
</dbReference>
<dbReference type="InterPro" id="IPR038726">
    <property type="entry name" value="PDDEXK_AddAB-type"/>
</dbReference>
<dbReference type="GO" id="GO:0006281">
    <property type="term" value="P:DNA repair"/>
    <property type="evidence" value="ECO:0007669"/>
    <property type="project" value="UniProtKB-KW"/>
</dbReference>
<dbReference type="SUPFAM" id="SSF52540">
    <property type="entry name" value="P-loop containing nucleoside triphosphate hydrolases"/>
    <property type="match status" value="1"/>
</dbReference>
<evidence type="ECO:0000256" key="8">
    <source>
        <dbReference type="ARBA" id="ARBA00023125"/>
    </source>
</evidence>
<feature type="domain" description="UvrD-like helicase C-terminal" evidence="10">
    <location>
        <begin position="244"/>
        <end position="562"/>
    </location>
</feature>
<dbReference type="AlphaFoldDB" id="A0A330L850"/>
<dbReference type="PANTHER" id="PTHR30591">
    <property type="entry name" value="RECBCD ENZYME SUBUNIT RECC"/>
    <property type="match status" value="1"/>
</dbReference>
<keyword evidence="9" id="KW-0234">DNA repair</keyword>
<dbReference type="PANTHER" id="PTHR30591:SF1">
    <property type="entry name" value="RECBCD ENZYME SUBUNIT RECC"/>
    <property type="match status" value="1"/>
</dbReference>
<dbReference type="InterPro" id="IPR014017">
    <property type="entry name" value="DNA_helicase_UvrD-like_C"/>
</dbReference>
<keyword evidence="8" id="KW-0238">DNA-binding</keyword>
<evidence type="ECO:0000256" key="3">
    <source>
        <dbReference type="ARBA" id="ARBA00022763"/>
    </source>
</evidence>
<keyword evidence="6" id="KW-0269">Exonuclease</keyword>